<feature type="domain" description="Phospholipase/carboxylesterase/thioesterase" evidence="10">
    <location>
        <begin position="17"/>
        <end position="161"/>
    </location>
</feature>
<comment type="similarity">
    <text evidence="1">Belongs to the AB hydrolase superfamily. AB hydrolase 2 family.</text>
</comment>
<dbReference type="eggNOG" id="KOG2112">
    <property type="taxonomic scope" value="Eukaryota"/>
</dbReference>
<keyword evidence="6" id="KW-0443">Lipid metabolism</keyword>
<dbReference type="HOGENOM" id="CLU_049413_2_2_1"/>
<dbReference type="EMBL" id="DS027059">
    <property type="protein sequence ID" value="EAW07420.1"/>
    <property type="molecule type" value="Genomic_DNA"/>
</dbReference>
<proteinExistence type="inferred from homology"/>
<accession>A1CP49</accession>
<organism evidence="11 12">
    <name type="scientific">Aspergillus clavatus (strain ATCC 1007 / CBS 513.65 / DSM 816 / NCTC 3887 / NRRL 1 / QM 1276 / 107)</name>
    <dbReference type="NCBI Taxonomy" id="344612"/>
    <lineage>
        <taxon>Eukaryota</taxon>
        <taxon>Fungi</taxon>
        <taxon>Dikarya</taxon>
        <taxon>Ascomycota</taxon>
        <taxon>Pezizomycotina</taxon>
        <taxon>Eurotiomycetes</taxon>
        <taxon>Eurotiomycetidae</taxon>
        <taxon>Eurotiales</taxon>
        <taxon>Aspergillaceae</taxon>
        <taxon>Aspergillus</taxon>
        <taxon>Aspergillus subgen. Fumigati</taxon>
    </lineage>
</organism>
<dbReference type="KEGG" id="act:ACLA_021290"/>
<dbReference type="InterPro" id="IPR003140">
    <property type="entry name" value="PLipase/COase/thioEstase"/>
</dbReference>
<evidence type="ECO:0000259" key="10">
    <source>
        <dbReference type="Pfam" id="PF02230"/>
    </source>
</evidence>
<reference evidence="11 12" key="1">
    <citation type="journal article" date="2008" name="PLoS Genet.">
        <title>Genomic islands in the pathogenic filamentous fungus Aspergillus fumigatus.</title>
        <authorList>
            <person name="Fedorova N.D."/>
            <person name="Khaldi N."/>
            <person name="Joardar V.S."/>
            <person name="Maiti R."/>
            <person name="Amedeo P."/>
            <person name="Anderson M.J."/>
            <person name="Crabtree J."/>
            <person name="Silva J.C."/>
            <person name="Badger J.H."/>
            <person name="Albarraq A."/>
            <person name="Angiuoli S."/>
            <person name="Bussey H."/>
            <person name="Bowyer P."/>
            <person name="Cotty P.J."/>
            <person name="Dyer P.S."/>
            <person name="Egan A."/>
            <person name="Galens K."/>
            <person name="Fraser-Liggett C.M."/>
            <person name="Haas B.J."/>
            <person name="Inman J.M."/>
            <person name="Kent R."/>
            <person name="Lemieux S."/>
            <person name="Malavazi I."/>
            <person name="Orvis J."/>
            <person name="Roemer T."/>
            <person name="Ronning C.M."/>
            <person name="Sundaram J.P."/>
            <person name="Sutton G."/>
            <person name="Turner G."/>
            <person name="Venter J.C."/>
            <person name="White O.R."/>
            <person name="Whitty B.R."/>
            <person name="Youngman P."/>
            <person name="Wolfe K.H."/>
            <person name="Goldman G.H."/>
            <person name="Wortman J.R."/>
            <person name="Jiang B."/>
            <person name="Denning D.W."/>
            <person name="Nierman W.C."/>
        </authorList>
    </citation>
    <scope>NUCLEOTIDE SEQUENCE [LARGE SCALE GENOMIC DNA]</scope>
    <source>
        <strain evidence="12">ATCC 1007 / CBS 513.65 / DSM 816 / NCTC 3887 / NRRL 1</strain>
    </source>
</reference>
<dbReference type="GeneID" id="4700712"/>
<comment type="catalytic activity">
    <reaction evidence="9">
        <text>S-hexadecanoyl-L-cysteinyl-[protein] + H2O = L-cysteinyl-[protein] + hexadecanoate + H(+)</text>
        <dbReference type="Rhea" id="RHEA:19233"/>
        <dbReference type="Rhea" id="RHEA-COMP:10131"/>
        <dbReference type="Rhea" id="RHEA-COMP:11032"/>
        <dbReference type="ChEBI" id="CHEBI:7896"/>
        <dbReference type="ChEBI" id="CHEBI:15377"/>
        <dbReference type="ChEBI" id="CHEBI:15378"/>
        <dbReference type="ChEBI" id="CHEBI:29950"/>
        <dbReference type="ChEBI" id="CHEBI:74151"/>
        <dbReference type="EC" id="3.1.2.22"/>
    </reaction>
</comment>
<comment type="function">
    <text evidence="7">Hydrolyzes fatty acids from S-acylated cysteine residues in proteins with a strong preference for palmitoylated G-alpha proteins over other acyl substrates. Mediates the deacylation of G-alpha proteins such as GPA1 in vivo, but has weak or no activity toward palmitoylated Ras proteins. Has weak lysophospholipase activity in vitro; however such activity may not exist in vivo.</text>
</comment>
<dbReference type="VEuPathDB" id="FungiDB:ACLA_021290"/>
<dbReference type="Pfam" id="PF02230">
    <property type="entry name" value="Abhydrolase_2"/>
    <property type="match status" value="1"/>
</dbReference>
<dbReference type="AlphaFoldDB" id="A1CP49"/>
<name>A1CP49_ASPCL</name>
<evidence type="ECO:0000256" key="5">
    <source>
        <dbReference type="ARBA" id="ARBA00022801"/>
    </source>
</evidence>
<gene>
    <name evidence="11" type="ORF">ACLA_021290</name>
</gene>
<dbReference type="PANTHER" id="PTHR10655:SF17">
    <property type="entry name" value="LYSOPHOSPHOLIPASE-LIKE PROTEIN 1"/>
    <property type="match status" value="1"/>
</dbReference>
<dbReference type="GO" id="GO:0006631">
    <property type="term" value="P:fatty acid metabolic process"/>
    <property type="evidence" value="ECO:0007669"/>
    <property type="project" value="UniProtKB-KW"/>
</dbReference>
<evidence type="ECO:0000256" key="1">
    <source>
        <dbReference type="ARBA" id="ARBA00006499"/>
    </source>
</evidence>
<dbReference type="SUPFAM" id="SSF53474">
    <property type="entry name" value="alpha/beta-Hydrolases"/>
    <property type="match status" value="1"/>
</dbReference>
<dbReference type="GO" id="GO:0008474">
    <property type="term" value="F:palmitoyl-(protein) hydrolase activity"/>
    <property type="evidence" value="ECO:0007669"/>
    <property type="project" value="UniProtKB-EC"/>
</dbReference>
<dbReference type="InterPro" id="IPR050565">
    <property type="entry name" value="LYPA1-2/EST-like"/>
</dbReference>
<keyword evidence="4" id="KW-0719">Serine esterase</keyword>
<evidence type="ECO:0000313" key="11">
    <source>
        <dbReference type="EMBL" id="EAW07420.1"/>
    </source>
</evidence>
<dbReference type="GO" id="GO:0005737">
    <property type="term" value="C:cytoplasm"/>
    <property type="evidence" value="ECO:0007669"/>
    <property type="project" value="TreeGrafter"/>
</dbReference>
<evidence type="ECO:0000256" key="7">
    <source>
        <dbReference type="ARBA" id="ARBA00029392"/>
    </source>
</evidence>
<dbReference type="Proteomes" id="UP000006701">
    <property type="component" value="Unassembled WGS sequence"/>
</dbReference>
<dbReference type="GO" id="GO:0052689">
    <property type="term" value="F:carboxylic ester hydrolase activity"/>
    <property type="evidence" value="ECO:0007669"/>
    <property type="project" value="UniProtKB-KW"/>
</dbReference>
<dbReference type="PANTHER" id="PTHR10655">
    <property type="entry name" value="LYSOPHOSPHOLIPASE-RELATED"/>
    <property type="match status" value="1"/>
</dbReference>
<evidence type="ECO:0000256" key="4">
    <source>
        <dbReference type="ARBA" id="ARBA00022487"/>
    </source>
</evidence>
<protein>
    <recommendedName>
        <fullName evidence="3">Acyl-protein thioesterase 1</fullName>
        <ecNumber evidence="2">3.1.2.22</ecNumber>
    </recommendedName>
    <alternativeName>
        <fullName evidence="8">Palmitoyl-protein hydrolase</fullName>
    </alternativeName>
</protein>
<evidence type="ECO:0000256" key="6">
    <source>
        <dbReference type="ARBA" id="ARBA00022832"/>
    </source>
</evidence>
<dbReference type="Gene3D" id="3.40.50.1820">
    <property type="entry name" value="alpha/beta hydrolase"/>
    <property type="match status" value="1"/>
</dbReference>
<keyword evidence="6" id="KW-0276">Fatty acid metabolism</keyword>
<dbReference type="OrthoDB" id="2418081at2759"/>
<dbReference type="OMA" id="FPPRHVY"/>
<evidence type="ECO:0000256" key="8">
    <source>
        <dbReference type="ARBA" id="ARBA00031195"/>
    </source>
</evidence>
<sequence length="279" mass="30334">MVQLFPPRHVYFPSTPSHSCTVILLHDIHSTGPELAARLAMSQIQSTEASIFEHFPSCRWVFPSAQPRQTDTCQTIPGSWFESPSPGGRLGPAAMDGLRESVAYTLRIVDEEINRLAGRSRRVVLGGLGQGMAVAVGALLCARGRVGGFIGLNGWFPLLEEMGRYEGADDEEIRQAFVDHLGLELLTGTSGIPGPAATKAPSYELPDSTCKTPILLSYLEADARVGLRTPTLVHDMLVRLGYARMVCRLFPGSRPGERWLKDPEQLDAVAGFLAEVLGH</sequence>
<dbReference type="RefSeq" id="XP_001268846.1">
    <property type="nucleotide sequence ID" value="XM_001268845.1"/>
</dbReference>
<evidence type="ECO:0000256" key="9">
    <source>
        <dbReference type="ARBA" id="ARBA00047337"/>
    </source>
</evidence>
<evidence type="ECO:0000256" key="3">
    <source>
        <dbReference type="ARBA" id="ARBA00014923"/>
    </source>
</evidence>
<dbReference type="EC" id="3.1.2.22" evidence="2"/>
<evidence type="ECO:0000313" key="12">
    <source>
        <dbReference type="Proteomes" id="UP000006701"/>
    </source>
</evidence>
<keyword evidence="12" id="KW-1185">Reference proteome</keyword>
<keyword evidence="5" id="KW-0378">Hydrolase</keyword>
<evidence type="ECO:0000256" key="2">
    <source>
        <dbReference type="ARBA" id="ARBA00012423"/>
    </source>
</evidence>
<dbReference type="InterPro" id="IPR029058">
    <property type="entry name" value="AB_hydrolase_fold"/>
</dbReference>